<dbReference type="InterPro" id="IPR016169">
    <property type="entry name" value="FAD-bd_PCMH_sub2"/>
</dbReference>
<dbReference type="PROSITE" id="PS51387">
    <property type="entry name" value="FAD_PCMH"/>
    <property type="match status" value="1"/>
</dbReference>
<keyword evidence="1" id="KW-0285">Flavoprotein</keyword>
<dbReference type="RefSeq" id="WP_245928471.1">
    <property type="nucleotide sequence ID" value="NZ_PQFZ01000031.1"/>
</dbReference>
<evidence type="ECO:0000256" key="3">
    <source>
        <dbReference type="SAM" id="MobiDB-lite"/>
    </source>
</evidence>
<keyword evidence="2" id="KW-0274">FAD</keyword>
<dbReference type="GO" id="GO:0003824">
    <property type="term" value="F:catalytic activity"/>
    <property type="evidence" value="ECO:0007669"/>
    <property type="project" value="InterPro"/>
</dbReference>
<dbReference type="PANTHER" id="PTHR11748:SF103">
    <property type="entry name" value="GLYCOLATE OXIDASE SUBUNIT GLCE"/>
    <property type="match status" value="1"/>
</dbReference>
<dbReference type="InterPro" id="IPR006094">
    <property type="entry name" value="Oxid_FAD_bind_N"/>
</dbReference>
<dbReference type="EMBL" id="PQFZ01000031">
    <property type="protein sequence ID" value="POR45659.1"/>
    <property type="molecule type" value="Genomic_DNA"/>
</dbReference>
<dbReference type="SUPFAM" id="SSF56176">
    <property type="entry name" value="FAD-binding/transporter-associated domain-like"/>
    <property type="match status" value="1"/>
</dbReference>
<proteinExistence type="predicted"/>
<reference evidence="5 6" key="1">
    <citation type="submission" date="2018-01" db="EMBL/GenBank/DDBJ databases">
        <title>Genomic Encyclopedia of Type Strains, Phase III (KMG-III): the genomes of soil and plant-associated and newly described type strains.</title>
        <authorList>
            <person name="Whitman W."/>
        </authorList>
    </citation>
    <scope>NUCLEOTIDE SEQUENCE [LARGE SCALE GENOMIC DNA]</scope>
    <source>
        <strain evidence="5 6">1131</strain>
    </source>
</reference>
<dbReference type="Gene3D" id="3.30.465.10">
    <property type="match status" value="1"/>
</dbReference>
<dbReference type="SUPFAM" id="SSF55103">
    <property type="entry name" value="FAD-linked oxidases, C-terminal domain"/>
    <property type="match status" value="1"/>
</dbReference>
<name>A0A2S4LTI5_9HYPH</name>
<organism evidence="5 6">
    <name type="scientific">Bosea psychrotolerans</name>
    <dbReference type="NCBI Taxonomy" id="1871628"/>
    <lineage>
        <taxon>Bacteria</taxon>
        <taxon>Pseudomonadati</taxon>
        <taxon>Pseudomonadota</taxon>
        <taxon>Alphaproteobacteria</taxon>
        <taxon>Hyphomicrobiales</taxon>
        <taxon>Boseaceae</taxon>
        <taxon>Bosea</taxon>
    </lineage>
</organism>
<evidence type="ECO:0000256" key="2">
    <source>
        <dbReference type="ARBA" id="ARBA00022827"/>
    </source>
</evidence>
<comment type="caution">
    <text evidence="5">The sequence shown here is derived from an EMBL/GenBank/DDBJ whole genome shotgun (WGS) entry which is preliminary data.</text>
</comment>
<sequence>MIIHTPTTEAQACFVVKSVVASGIPLAIRGGGTRSGLGRPSQAASTLSSAGLTGITLYEPAEMVIGARAGTPLSLVQETLAERGQMLPFEPMDHRLLLGTEGEPTIGAVAAGNISGPRRINAGAARDSLIGIRLINGRGEAIKSGGRVMKNVTGLDLVKLVAGSFGTLGFLTEVVFRVLPKPERVVTLVWRGLPDEAAVALLSTALGSPFEPFAAAHLPAGIGARAFSSEVDTGSPATNAKRLREENASKQGAGAVERSNWIGNGSSEARTLLRLENFSASIDYRSAELAALLTAHGAPEMLEGADSEALWQDVRDAGFFAGTQEAVWRLSLAPTNGPRATAAIANVLPQARWFYDWGGGLVWLAVPDADDAGAAAIRAAIRPLGGHATLVRAPDAIRASVPVFEPLAEPLLRVTAGIKTSFDPAGIFEPGRMYAGI</sequence>
<evidence type="ECO:0000256" key="1">
    <source>
        <dbReference type="ARBA" id="ARBA00022630"/>
    </source>
</evidence>
<dbReference type="InterPro" id="IPR016164">
    <property type="entry name" value="FAD-linked_Oxase-like_C"/>
</dbReference>
<keyword evidence="6" id="KW-1185">Reference proteome</keyword>
<dbReference type="AlphaFoldDB" id="A0A2S4LTI5"/>
<evidence type="ECO:0000313" key="5">
    <source>
        <dbReference type="EMBL" id="POR45659.1"/>
    </source>
</evidence>
<feature type="region of interest" description="Disordered" evidence="3">
    <location>
        <begin position="232"/>
        <end position="259"/>
    </location>
</feature>
<dbReference type="Pfam" id="PF01565">
    <property type="entry name" value="FAD_binding_4"/>
    <property type="match status" value="1"/>
</dbReference>
<evidence type="ECO:0000313" key="6">
    <source>
        <dbReference type="Proteomes" id="UP000236919"/>
    </source>
</evidence>
<dbReference type="GO" id="GO:0071949">
    <property type="term" value="F:FAD binding"/>
    <property type="evidence" value="ECO:0007669"/>
    <property type="project" value="InterPro"/>
</dbReference>
<protein>
    <submittedName>
        <fullName evidence="5">Glycolate oxidase FAD binding subunit</fullName>
    </submittedName>
</protein>
<accession>A0A2S4LTI5</accession>
<dbReference type="Proteomes" id="UP000236919">
    <property type="component" value="Unassembled WGS sequence"/>
</dbReference>
<dbReference type="InterPro" id="IPR036318">
    <property type="entry name" value="FAD-bd_PCMH-like_sf"/>
</dbReference>
<dbReference type="PANTHER" id="PTHR11748">
    <property type="entry name" value="D-LACTATE DEHYDROGENASE"/>
    <property type="match status" value="1"/>
</dbReference>
<gene>
    <name evidence="5" type="ORF">CYD53_13126</name>
</gene>
<feature type="domain" description="FAD-binding PCMH-type" evidence="4">
    <location>
        <begin position="1"/>
        <end position="181"/>
    </location>
</feature>
<evidence type="ECO:0000259" key="4">
    <source>
        <dbReference type="PROSITE" id="PS51387"/>
    </source>
</evidence>
<dbReference type="InterPro" id="IPR016166">
    <property type="entry name" value="FAD-bd_PCMH"/>
</dbReference>